<dbReference type="PANTHER" id="PTHR36206:SF4">
    <property type="entry name" value="HYPOTHETICAL CONSERVED PROTEIN (EUROFUNG)-RELATED"/>
    <property type="match status" value="1"/>
</dbReference>
<dbReference type="InParanoid" id="A0A136IZE3"/>
<gene>
    <name evidence="8" type="ORF">Micbo1qcDRAFT_164822</name>
</gene>
<sequence>MPVDFLHAADSGPRRVARLVEPTGVLMAGAPLSARDSQYFDHFRNHVIYQLGGAGFGDVWGRTILREGSRDPCVFNAILGLGALYRAKSSPAAAQLTIPLCKTRVNAPSPATRSPDHYYEALAYYTAAISRFQKRIAVNDPYTPRAVLIFSMLLSTFESLQGDIAAADQLTAHAIIALRDLLLRRRTRPRAYPSPATSASSSPSAPSTPRLSKIVSELANSNFPSSPHGNSRERESLIAAPLDDEGVREAEFALVRNVAFNVALTPFYPRAREALLAMKFDYLDRAPRPPTIEECRISGGSKVFWRDVVRFGTMQAVWSFHVRAIMHATLFANPHLSGAEFLAAVPDMKRHKSDQAGFLLANKEWMDALEKHPQLVSDSDESALTKAMAKGLAIVLNVSYWSLSSWLDHPSEFQLKGDYAAAAAALLDQNELTIMYLPAHLRDQGTSQDGLIPTLATPAQQSPHRALRLRALELWDRIVSPRSSWLVRGMYLGTKALVEAEEVHRDPVTNRIPTHKQYAWTKGDWSPDYAQLHVTLTGLVPDEHGNRTVKTVTVDVPSE</sequence>
<keyword evidence="2" id="KW-0862">Zinc</keyword>
<evidence type="ECO:0000256" key="2">
    <source>
        <dbReference type="ARBA" id="ARBA00022833"/>
    </source>
</evidence>
<evidence type="ECO:0000313" key="9">
    <source>
        <dbReference type="Proteomes" id="UP000070501"/>
    </source>
</evidence>
<keyword evidence="6" id="KW-0539">Nucleus</keyword>
<keyword evidence="1" id="KW-0479">Metal-binding</keyword>
<keyword evidence="3" id="KW-0805">Transcription regulation</keyword>
<dbReference type="InterPro" id="IPR052360">
    <property type="entry name" value="Transcr_Regulatory_Proteins"/>
</dbReference>
<name>A0A136IZE3_9PEZI</name>
<feature type="compositionally biased region" description="Low complexity" evidence="7">
    <location>
        <begin position="193"/>
        <end position="209"/>
    </location>
</feature>
<dbReference type="Proteomes" id="UP000070501">
    <property type="component" value="Unassembled WGS sequence"/>
</dbReference>
<proteinExistence type="predicted"/>
<evidence type="ECO:0000256" key="1">
    <source>
        <dbReference type="ARBA" id="ARBA00022723"/>
    </source>
</evidence>
<dbReference type="GO" id="GO:0046872">
    <property type="term" value="F:metal ion binding"/>
    <property type="evidence" value="ECO:0007669"/>
    <property type="project" value="UniProtKB-KW"/>
</dbReference>
<reference evidence="9" key="1">
    <citation type="submission" date="2016-02" db="EMBL/GenBank/DDBJ databases">
        <title>Draft genome sequence of Microdochium bolleyi, a fungal endophyte of beachgrass.</title>
        <authorList>
            <consortium name="DOE Joint Genome Institute"/>
            <person name="David A.S."/>
            <person name="May G."/>
            <person name="Haridas S."/>
            <person name="Lim J."/>
            <person name="Wang M."/>
            <person name="Labutti K."/>
            <person name="Lipzen A."/>
            <person name="Barry K."/>
            <person name="Grigoriev I.V."/>
        </authorList>
    </citation>
    <scope>NUCLEOTIDE SEQUENCE [LARGE SCALE GENOMIC DNA]</scope>
    <source>
        <strain evidence="9">J235TASD1</strain>
    </source>
</reference>
<evidence type="ECO:0000256" key="7">
    <source>
        <dbReference type="SAM" id="MobiDB-lite"/>
    </source>
</evidence>
<evidence type="ECO:0000256" key="5">
    <source>
        <dbReference type="ARBA" id="ARBA00023163"/>
    </source>
</evidence>
<evidence type="ECO:0000256" key="3">
    <source>
        <dbReference type="ARBA" id="ARBA00023015"/>
    </source>
</evidence>
<dbReference type="GO" id="GO:0003677">
    <property type="term" value="F:DNA binding"/>
    <property type="evidence" value="ECO:0007669"/>
    <property type="project" value="UniProtKB-KW"/>
</dbReference>
<dbReference type="EMBL" id="KQ964253">
    <property type="protein sequence ID" value="KXJ90283.1"/>
    <property type="molecule type" value="Genomic_DNA"/>
</dbReference>
<dbReference type="PANTHER" id="PTHR36206">
    <property type="entry name" value="ASPERCRYPTIN BIOSYNTHESIS CLUSTER-SPECIFIC TRANSCRIPTION REGULATOR ATNN-RELATED"/>
    <property type="match status" value="1"/>
</dbReference>
<protein>
    <recommendedName>
        <fullName evidence="10">C6 zinc finger domain-containing protein</fullName>
    </recommendedName>
</protein>
<evidence type="ECO:0008006" key="10">
    <source>
        <dbReference type="Google" id="ProtNLM"/>
    </source>
</evidence>
<organism evidence="8 9">
    <name type="scientific">Microdochium bolleyi</name>
    <dbReference type="NCBI Taxonomy" id="196109"/>
    <lineage>
        <taxon>Eukaryota</taxon>
        <taxon>Fungi</taxon>
        <taxon>Dikarya</taxon>
        <taxon>Ascomycota</taxon>
        <taxon>Pezizomycotina</taxon>
        <taxon>Sordariomycetes</taxon>
        <taxon>Xylariomycetidae</taxon>
        <taxon>Xylariales</taxon>
        <taxon>Microdochiaceae</taxon>
        <taxon>Microdochium</taxon>
    </lineage>
</organism>
<evidence type="ECO:0000256" key="6">
    <source>
        <dbReference type="ARBA" id="ARBA00023242"/>
    </source>
</evidence>
<evidence type="ECO:0000313" key="8">
    <source>
        <dbReference type="EMBL" id="KXJ90283.1"/>
    </source>
</evidence>
<accession>A0A136IZE3</accession>
<keyword evidence="4" id="KW-0238">DNA-binding</keyword>
<keyword evidence="9" id="KW-1185">Reference proteome</keyword>
<keyword evidence="5" id="KW-0804">Transcription</keyword>
<dbReference type="AlphaFoldDB" id="A0A136IZE3"/>
<dbReference type="OrthoDB" id="1919336at2759"/>
<evidence type="ECO:0000256" key="4">
    <source>
        <dbReference type="ARBA" id="ARBA00023125"/>
    </source>
</evidence>
<feature type="region of interest" description="Disordered" evidence="7">
    <location>
        <begin position="190"/>
        <end position="211"/>
    </location>
</feature>